<gene>
    <name evidence="3" type="ORF">QE152_g5854</name>
</gene>
<feature type="domain" description="Retrovirus-related Pol polyprotein from transposon TNT 1-94-like beta-barrel" evidence="2">
    <location>
        <begin position="109"/>
        <end position="166"/>
    </location>
</feature>
<keyword evidence="4" id="KW-1185">Reference proteome</keyword>
<comment type="caution">
    <text evidence="3">The sequence shown here is derived from an EMBL/GenBank/DDBJ whole genome shotgun (WGS) entry which is preliminary data.</text>
</comment>
<evidence type="ECO:0000313" key="3">
    <source>
        <dbReference type="EMBL" id="KAK9746805.1"/>
    </source>
</evidence>
<dbReference type="Proteomes" id="UP001458880">
    <property type="component" value="Unassembled WGS sequence"/>
</dbReference>
<evidence type="ECO:0000256" key="1">
    <source>
        <dbReference type="SAM" id="MobiDB-lite"/>
    </source>
</evidence>
<name>A0AAW1MKE0_POPJA</name>
<dbReference type="InterPro" id="IPR054722">
    <property type="entry name" value="PolX-like_BBD"/>
</dbReference>
<protein>
    <recommendedName>
        <fullName evidence="2">Retrovirus-related Pol polyprotein from transposon TNT 1-94-like beta-barrel domain-containing protein</fullName>
    </recommendedName>
</protein>
<organism evidence="3 4">
    <name type="scientific">Popillia japonica</name>
    <name type="common">Japanese beetle</name>
    <dbReference type="NCBI Taxonomy" id="7064"/>
    <lineage>
        <taxon>Eukaryota</taxon>
        <taxon>Metazoa</taxon>
        <taxon>Ecdysozoa</taxon>
        <taxon>Arthropoda</taxon>
        <taxon>Hexapoda</taxon>
        <taxon>Insecta</taxon>
        <taxon>Pterygota</taxon>
        <taxon>Neoptera</taxon>
        <taxon>Endopterygota</taxon>
        <taxon>Coleoptera</taxon>
        <taxon>Polyphaga</taxon>
        <taxon>Scarabaeiformia</taxon>
        <taxon>Scarabaeidae</taxon>
        <taxon>Rutelinae</taxon>
        <taxon>Popillia</taxon>
    </lineage>
</organism>
<evidence type="ECO:0000259" key="2">
    <source>
        <dbReference type="Pfam" id="PF22936"/>
    </source>
</evidence>
<proteinExistence type="predicted"/>
<reference evidence="3 4" key="1">
    <citation type="journal article" date="2024" name="BMC Genomics">
        <title>De novo assembly and annotation of Popillia japonica's genome with initial clues to its potential as an invasive pest.</title>
        <authorList>
            <person name="Cucini C."/>
            <person name="Boschi S."/>
            <person name="Funari R."/>
            <person name="Cardaioli E."/>
            <person name="Iannotti N."/>
            <person name="Marturano G."/>
            <person name="Paoli F."/>
            <person name="Bruttini M."/>
            <person name="Carapelli A."/>
            <person name="Frati F."/>
            <person name="Nardi F."/>
        </authorList>
    </citation>
    <scope>NUCLEOTIDE SEQUENCE [LARGE SCALE GENOMIC DNA]</scope>
    <source>
        <strain evidence="3">DMR45628</strain>
    </source>
</reference>
<evidence type="ECO:0000313" key="4">
    <source>
        <dbReference type="Proteomes" id="UP001458880"/>
    </source>
</evidence>
<accession>A0AAW1MKE0</accession>
<feature type="region of interest" description="Disordered" evidence="1">
    <location>
        <begin position="63"/>
        <end position="88"/>
    </location>
</feature>
<feature type="compositionally biased region" description="Basic and acidic residues" evidence="1">
    <location>
        <begin position="75"/>
        <end position="85"/>
    </location>
</feature>
<dbReference type="AlphaFoldDB" id="A0AAW1MKE0"/>
<sequence length="173" mass="19564">MEEDQIGKSEEETVALVSTKFETKCYSWGKKGHMENQLGEEGAYGKPTQEKYGMLLLQKERSPNEGLFPQKQKKRGENKQQKEQRTTTNSNFALVTVSSDIESQLNTDWYLDSGASQHMCRDEKLFKNYKQLDVTKDIKIGDGSVMKAVGIGSIDISAYNGQIFHNVTMCVVH</sequence>
<dbReference type="EMBL" id="JASPKY010000037">
    <property type="protein sequence ID" value="KAK9746805.1"/>
    <property type="molecule type" value="Genomic_DNA"/>
</dbReference>
<dbReference type="Pfam" id="PF22936">
    <property type="entry name" value="Pol_BBD"/>
    <property type="match status" value="1"/>
</dbReference>